<evidence type="ECO:0000256" key="1">
    <source>
        <dbReference type="SAM" id="MobiDB-lite"/>
    </source>
</evidence>
<feature type="transmembrane region" description="Helical" evidence="2">
    <location>
        <begin position="83"/>
        <end position="101"/>
    </location>
</feature>
<feature type="transmembrane region" description="Helical" evidence="2">
    <location>
        <begin position="41"/>
        <end position="62"/>
    </location>
</feature>
<dbReference type="Proteomes" id="UP000050795">
    <property type="component" value="Unassembled WGS sequence"/>
</dbReference>
<protein>
    <submittedName>
        <fullName evidence="4">Uncharacterized protein</fullName>
    </submittedName>
</protein>
<evidence type="ECO:0000313" key="3">
    <source>
        <dbReference type="Proteomes" id="UP000050795"/>
    </source>
</evidence>
<sequence>MGMISDLHQPDGTSSDSETLPSTSVNADSKPSSPHLSTSEVIPSGPAALLCFTLGTVFVTSVRDGVYIPLRKVLNVRQVKRSCRLVKLLLIVFFFSVPVVYPGS</sequence>
<evidence type="ECO:0000313" key="4">
    <source>
        <dbReference type="WBParaSite" id="TREG1_102470.1"/>
    </source>
</evidence>
<evidence type="ECO:0000256" key="2">
    <source>
        <dbReference type="SAM" id="Phobius"/>
    </source>
</evidence>
<keyword evidence="3" id="KW-1185">Reference proteome</keyword>
<dbReference type="AlphaFoldDB" id="A0AA85IPS7"/>
<name>A0AA85IPS7_TRIRE</name>
<organism evidence="3 4">
    <name type="scientific">Trichobilharzia regenti</name>
    <name type="common">Nasal bird schistosome</name>
    <dbReference type="NCBI Taxonomy" id="157069"/>
    <lineage>
        <taxon>Eukaryota</taxon>
        <taxon>Metazoa</taxon>
        <taxon>Spiralia</taxon>
        <taxon>Lophotrochozoa</taxon>
        <taxon>Platyhelminthes</taxon>
        <taxon>Trematoda</taxon>
        <taxon>Digenea</taxon>
        <taxon>Strigeidida</taxon>
        <taxon>Schistosomatoidea</taxon>
        <taxon>Schistosomatidae</taxon>
        <taxon>Trichobilharzia</taxon>
    </lineage>
</organism>
<keyword evidence="2" id="KW-1133">Transmembrane helix</keyword>
<keyword evidence="2" id="KW-0812">Transmembrane</keyword>
<reference evidence="3" key="1">
    <citation type="submission" date="2022-06" db="EMBL/GenBank/DDBJ databases">
        <authorList>
            <person name="Berger JAMES D."/>
            <person name="Berger JAMES D."/>
        </authorList>
    </citation>
    <scope>NUCLEOTIDE SEQUENCE [LARGE SCALE GENOMIC DNA]</scope>
</reference>
<keyword evidence="2" id="KW-0472">Membrane</keyword>
<feature type="compositionally biased region" description="Polar residues" evidence="1">
    <location>
        <begin position="11"/>
        <end position="40"/>
    </location>
</feature>
<feature type="region of interest" description="Disordered" evidence="1">
    <location>
        <begin position="1"/>
        <end position="40"/>
    </location>
</feature>
<dbReference type="WBParaSite" id="TREG1_102470.1">
    <property type="protein sequence ID" value="TREG1_102470.1"/>
    <property type="gene ID" value="TREG1_102470"/>
</dbReference>
<reference evidence="4" key="2">
    <citation type="submission" date="2023-11" db="UniProtKB">
        <authorList>
            <consortium name="WormBaseParasite"/>
        </authorList>
    </citation>
    <scope>IDENTIFICATION</scope>
</reference>
<proteinExistence type="predicted"/>
<accession>A0AA85IPS7</accession>